<gene>
    <name evidence="3" type="ORF">LUZ63_021714</name>
</gene>
<organism evidence="3 4">
    <name type="scientific">Rhynchospora breviuscula</name>
    <dbReference type="NCBI Taxonomy" id="2022672"/>
    <lineage>
        <taxon>Eukaryota</taxon>
        <taxon>Viridiplantae</taxon>
        <taxon>Streptophyta</taxon>
        <taxon>Embryophyta</taxon>
        <taxon>Tracheophyta</taxon>
        <taxon>Spermatophyta</taxon>
        <taxon>Magnoliopsida</taxon>
        <taxon>Liliopsida</taxon>
        <taxon>Poales</taxon>
        <taxon>Cyperaceae</taxon>
        <taxon>Cyperoideae</taxon>
        <taxon>Rhynchosporeae</taxon>
        <taxon>Rhynchospora</taxon>
    </lineage>
</organism>
<evidence type="ECO:0000256" key="1">
    <source>
        <dbReference type="SAM" id="MobiDB-lite"/>
    </source>
</evidence>
<proteinExistence type="predicted"/>
<dbReference type="GO" id="GO:0004540">
    <property type="term" value="F:RNA nuclease activity"/>
    <property type="evidence" value="ECO:0007669"/>
    <property type="project" value="InterPro"/>
</dbReference>
<feature type="domain" description="NYN" evidence="2">
    <location>
        <begin position="14"/>
        <end position="187"/>
    </location>
</feature>
<evidence type="ECO:0000313" key="4">
    <source>
        <dbReference type="Proteomes" id="UP001151287"/>
    </source>
</evidence>
<sequence>MLHADRMSKPVAIVYVDGFNLYKGQLENRPANKWLNLVALFDDVLDDFRVAHVHYFTARIKGRMNPEDPQAPDRQDAYIRALRTLDRLTVHDDSLFTVHHGFAREWIDGKEQPPLTRHHVYKVQEKGSDVKLATQLLLDALDERADTYVVVSSDSDLARPIEVARSRFGARVGVLYPRDERTKLFEAAGIDFSLYLRPSYAARNQMPDVVQTTKRPRNGHTVRAGRTSCVLPLPPRRPGEVAPRTPPGTEAARRGVPASAPSHWSAIGASSAADTRMPLRFRESLRLRESRSSRGAATVPPRSAHTQPRATGCR</sequence>
<reference evidence="3" key="1">
    <citation type="journal article" date="2022" name="Cell">
        <title>Repeat-based holocentromeres influence genome architecture and karyotype evolution.</title>
        <authorList>
            <person name="Hofstatter P.G."/>
            <person name="Thangavel G."/>
            <person name="Lux T."/>
            <person name="Neumann P."/>
            <person name="Vondrak T."/>
            <person name="Novak P."/>
            <person name="Zhang M."/>
            <person name="Costa L."/>
            <person name="Castellani M."/>
            <person name="Scott A."/>
            <person name="Toegelov H."/>
            <person name="Fuchs J."/>
            <person name="Mata-Sucre Y."/>
            <person name="Dias Y."/>
            <person name="Vanzela A.L.L."/>
            <person name="Huettel B."/>
            <person name="Almeida C.C.S."/>
            <person name="Simkova H."/>
            <person name="Souza G."/>
            <person name="Pedrosa-Harand A."/>
            <person name="Macas J."/>
            <person name="Mayer K.F.X."/>
            <person name="Houben A."/>
            <person name="Marques A."/>
        </authorList>
    </citation>
    <scope>NUCLEOTIDE SEQUENCE</scope>
    <source>
        <strain evidence="3">RhyBre1mFocal</strain>
    </source>
</reference>
<evidence type="ECO:0000313" key="3">
    <source>
        <dbReference type="EMBL" id="KAJ1683068.1"/>
    </source>
</evidence>
<dbReference type="Proteomes" id="UP001151287">
    <property type="component" value="Unassembled WGS sequence"/>
</dbReference>
<dbReference type="Gene3D" id="3.40.50.1010">
    <property type="entry name" value="5'-nuclease"/>
    <property type="match status" value="1"/>
</dbReference>
<keyword evidence="4" id="KW-1185">Reference proteome</keyword>
<dbReference type="AlphaFoldDB" id="A0A9P9Z6P7"/>
<dbReference type="InterPro" id="IPR021139">
    <property type="entry name" value="NYN"/>
</dbReference>
<evidence type="ECO:0000259" key="2">
    <source>
        <dbReference type="Pfam" id="PF01936"/>
    </source>
</evidence>
<dbReference type="EMBL" id="JAMQYH010000380">
    <property type="protein sequence ID" value="KAJ1683068.1"/>
    <property type="molecule type" value="Genomic_DNA"/>
</dbReference>
<feature type="compositionally biased region" description="Polar residues" evidence="1">
    <location>
        <begin position="304"/>
        <end position="314"/>
    </location>
</feature>
<feature type="region of interest" description="Disordered" evidence="1">
    <location>
        <begin position="228"/>
        <end position="271"/>
    </location>
</feature>
<name>A0A9P9Z6P7_9POAL</name>
<accession>A0A9P9Z6P7</accession>
<protein>
    <recommendedName>
        <fullName evidence="2">NYN domain-containing protein</fullName>
    </recommendedName>
</protein>
<comment type="caution">
    <text evidence="3">The sequence shown here is derived from an EMBL/GenBank/DDBJ whole genome shotgun (WGS) entry which is preliminary data.</text>
</comment>
<dbReference type="Pfam" id="PF01936">
    <property type="entry name" value="NYN"/>
    <property type="match status" value="1"/>
</dbReference>
<feature type="region of interest" description="Disordered" evidence="1">
    <location>
        <begin position="285"/>
        <end position="314"/>
    </location>
</feature>
<dbReference type="CDD" id="cd18722">
    <property type="entry name" value="PIN_NicB-like"/>
    <property type="match status" value="1"/>
</dbReference>